<evidence type="ECO:0000313" key="1">
    <source>
        <dbReference type="Proteomes" id="UP000887576"/>
    </source>
</evidence>
<organism evidence="1 2">
    <name type="scientific">Panagrolaimus sp. JU765</name>
    <dbReference type="NCBI Taxonomy" id="591449"/>
    <lineage>
        <taxon>Eukaryota</taxon>
        <taxon>Metazoa</taxon>
        <taxon>Ecdysozoa</taxon>
        <taxon>Nematoda</taxon>
        <taxon>Chromadorea</taxon>
        <taxon>Rhabditida</taxon>
        <taxon>Tylenchina</taxon>
        <taxon>Panagrolaimomorpha</taxon>
        <taxon>Panagrolaimoidea</taxon>
        <taxon>Panagrolaimidae</taxon>
        <taxon>Panagrolaimus</taxon>
    </lineage>
</organism>
<dbReference type="Proteomes" id="UP000887576">
    <property type="component" value="Unplaced"/>
</dbReference>
<name>A0AC34QBF7_9BILA</name>
<proteinExistence type="predicted"/>
<accession>A0AC34QBF7</accession>
<sequence length="326" mass="37216">MKQINLTPEEQDAERKSYPELFKAREQGYGGYTFPKIGRSVYEDTPEVREKTLQECWDKGNFSYWVANYDNILLDKYSNRVVYDFWVKKVRERLTDPKKMEILAPLEPPHPFGVKRPSLEQDYYEMLDKPTVEIVPVKNNPIVEIKENGIVTADGNFYEVDVIALATGFDALTGSLIDAGIKDVNGTLIKELWKDGCKTFYGITMHGFPNMFFTYGPQAPTSFTNGPTLIEIQARFIMDAIAKMEAEGIKYIDPLPEAQESFVEGIHQAASHTLFPLADSWYMGANIPGKKREMLNYMGGIPRYTEEINELLKQDFIGFNVVKEKA</sequence>
<reference evidence="2" key="1">
    <citation type="submission" date="2022-11" db="UniProtKB">
        <authorList>
            <consortium name="WormBaseParasite"/>
        </authorList>
    </citation>
    <scope>IDENTIFICATION</scope>
</reference>
<evidence type="ECO:0000313" key="2">
    <source>
        <dbReference type="WBParaSite" id="JU765_v2.g14963.t1"/>
    </source>
</evidence>
<protein>
    <submittedName>
        <fullName evidence="2">Uncharacterized protein</fullName>
    </submittedName>
</protein>
<dbReference type="WBParaSite" id="JU765_v2.g14963.t1">
    <property type="protein sequence ID" value="JU765_v2.g14963.t1"/>
    <property type="gene ID" value="JU765_v2.g14963"/>
</dbReference>